<dbReference type="EMBL" id="JAESWC010000007">
    <property type="protein sequence ID" value="MBL4936491.1"/>
    <property type="molecule type" value="Genomic_DNA"/>
</dbReference>
<accession>A0ABS1TB39</accession>
<evidence type="ECO:0000256" key="1">
    <source>
        <dbReference type="ARBA" id="ARBA00001275"/>
    </source>
</evidence>
<comment type="catalytic activity">
    <reaction evidence="1 9">
        <text>[(1-&gt;4)-alpha-D-glucosyl](n) + phosphate = [(1-&gt;4)-alpha-D-glucosyl](n-1) + alpha-D-glucose 1-phosphate</text>
        <dbReference type="Rhea" id="RHEA:41732"/>
        <dbReference type="Rhea" id="RHEA-COMP:9584"/>
        <dbReference type="Rhea" id="RHEA-COMP:9586"/>
        <dbReference type="ChEBI" id="CHEBI:15444"/>
        <dbReference type="ChEBI" id="CHEBI:43474"/>
        <dbReference type="ChEBI" id="CHEBI:58601"/>
        <dbReference type="EC" id="2.4.1.1"/>
    </reaction>
</comment>
<evidence type="ECO:0000313" key="10">
    <source>
        <dbReference type="EMBL" id="MBL4936491.1"/>
    </source>
</evidence>
<dbReference type="RefSeq" id="WP_202749254.1">
    <property type="nucleotide sequence ID" value="NZ_JAESWC010000007.1"/>
</dbReference>
<keyword evidence="7 9" id="KW-0119">Carbohydrate metabolism</keyword>
<dbReference type="PROSITE" id="PS00102">
    <property type="entry name" value="PHOSPHORYLASE"/>
    <property type="match status" value="1"/>
</dbReference>
<evidence type="ECO:0000256" key="6">
    <source>
        <dbReference type="ARBA" id="ARBA00022898"/>
    </source>
</evidence>
<comment type="similarity">
    <text evidence="3 9">Belongs to the glycogen phosphorylase family.</text>
</comment>
<protein>
    <recommendedName>
        <fullName evidence="9">Alpha-1,4 glucan phosphorylase</fullName>
        <ecNumber evidence="9">2.4.1.1</ecNumber>
    </recommendedName>
</protein>
<dbReference type="NCBIfam" id="TIGR02093">
    <property type="entry name" value="P_ylase"/>
    <property type="match status" value="1"/>
</dbReference>
<comment type="caution">
    <text evidence="10">The sequence shown here is derived from an EMBL/GenBank/DDBJ whole genome shotgun (WGS) entry which is preliminary data.</text>
</comment>
<gene>
    <name evidence="10" type="ORF">JK636_12060</name>
</gene>
<name>A0ABS1TB39_9CLOT</name>
<comment type="function">
    <text evidence="8">Phosphorylase is an important allosteric enzyme in carbohydrate metabolism. Enzymes from different sources differ in their regulatory mechanisms and in their natural substrates. However, all known phosphorylases share catalytic and structural properties.</text>
</comment>
<dbReference type="CDD" id="cd04300">
    <property type="entry name" value="GT35_Glycogen_Phosphorylase"/>
    <property type="match status" value="1"/>
</dbReference>
<dbReference type="Pfam" id="PF00343">
    <property type="entry name" value="Phosphorylase"/>
    <property type="match status" value="1"/>
</dbReference>
<reference evidence="10 11" key="1">
    <citation type="submission" date="2021-01" db="EMBL/GenBank/DDBJ databases">
        <title>Genome public.</title>
        <authorList>
            <person name="Liu C."/>
            <person name="Sun Q."/>
        </authorList>
    </citation>
    <scope>NUCLEOTIDE SEQUENCE [LARGE SCALE GENOMIC DNA]</scope>
    <source>
        <strain evidence="10 11">YIM B02515</strain>
    </source>
</reference>
<dbReference type="InterPro" id="IPR035090">
    <property type="entry name" value="Pyridoxal_P_attach_site"/>
</dbReference>
<comment type="cofactor">
    <cofactor evidence="2 9">
        <name>pyridoxal 5'-phosphate</name>
        <dbReference type="ChEBI" id="CHEBI:597326"/>
    </cofactor>
</comment>
<keyword evidence="11" id="KW-1185">Reference proteome</keyword>
<dbReference type="InterPro" id="IPR011833">
    <property type="entry name" value="Glycg_phsphrylas"/>
</dbReference>
<organism evidence="10 11">
    <name type="scientific">Clostridium rhizosphaerae</name>
    <dbReference type="NCBI Taxonomy" id="2803861"/>
    <lineage>
        <taxon>Bacteria</taxon>
        <taxon>Bacillati</taxon>
        <taxon>Bacillota</taxon>
        <taxon>Clostridia</taxon>
        <taxon>Eubacteriales</taxon>
        <taxon>Clostridiaceae</taxon>
        <taxon>Clostridium</taxon>
    </lineage>
</organism>
<proteinExistence type="inferred from homology"/>
<dbReference type="PANTHER" id="PTHR11468:SF3">
    <property type="entry name" value="GLYCOGEN PHOSPHORYLASE, LIVER FORM"/>
    <property type="match status" value="1"/>
</dbReference>
<evidence type="ECO:0000256" key="8">
    <source>
        <dbReference type="ARBA" id="ARBA00025174"/>
    </source>
</evidence>
<evidence type="ECO:0000256" key="2">
    <source>
        <dbReference type="ARBA" id="ARBA00001933"/>
    </source>
</evidence>
<dbReference type="PANTHER" id="PTHR11468">
    <property type="entry name" value="GLYCOGEN PHOSPHORYLASE"/>
    <property type="match status" value="1"/>
</dbReference>
<evidence type="ECO:0000256" key="4">
    <source>
        <dbReference type="ARBA" id="ARBA00022676"/>
    </source>
</evidence>
<comment type="function">
    <text evidence="9">Allosteric enzyme that catalyzes the rate-limiting step in glycogen catabolism, the phosphorolytic cleavage of glycogen to produce glucose-1-phosphate, and plays a central role in maintaining cellular and organismal glucose homeostasis.</text>
</comment>
<dbReference type="Gene3D" id="3.40.50.2000">
    <property type="entry name" value="Glycogen Phosphorylase B"/>
    <property type="match status" value="2"/>
</dbReference>
<dbReference type="EC" id="2.4.1.1" evidence="9"/>
<dbReference type="Proteomes" id="UP000632377">
    <property type="component" value="Unassembled WGS sequence"/>
</dbReference>
<dbReference type="PIRSF" id="PIRSF000460">
    <property type="entry name" value="Pprylas_GlgP"/>
    <property type="match status" value="1"/>
</dbReference>
<evidence type="ECO:0000313" key="11">
    <source>
        <dbReference type="Proteomes" id="UP000632377"/>
    </source>
</evidence>
<evidence type="ECO:0000256" key="5">
    <source>
        <dbReference type="ARBA" id="ARBA00022679"/>
    </source>
</evidence>
<sequence>MKLNKEKFKSDYKRKLMNTFAEEIDTASKLHKYFALGGLVRDYVTENWVNTNKYYMESGEKQVYYFSMEFLIGRLLGSNLLNLGIRELCYEGLTELGIDLNELEEVENDAGLGNGGLGRLAACFLDSMASIGVPGHGCGIRYKYGLFEQKIVDGYQVEIPDYWLRDGNVWQIKKENKAVEVRFGGNVRATYETGRLSFIHENYEPVRAVPYDTPVVGYDKNMVNTLRLWSAEPVDYEFDFSTFSRGDYLKAAAYRTSVESISQVLYPDDSNFEGRLLRLKQQYFFVSAGLQSIVRSYKKSGLPMNEFHKHTAIHINDTHPSVAVAELMRILVDIEELSWEEAWHITTNTMAYTNHTILSEALEKWPVDMFMKLLPRIYMIIEEINKRFCEELSRRYPGQNGKINSMSIINDGVIKMAYLAIVGSHSVNGVAKLHTEILKNQELNNFYQVFPEKFNNKTNGITHRRWLMKANPKLTEALNHTIGTNWIKNPNELGKLENFKTDKSLQRKIASIKKENKLQFSNMLKAKYGIDIDPNSIFDVQVKRLHAYKRQVLNILHIMYLYNKLKENPNLDIVPRTFFFGAKASPSYHLAKQTIKLINTVANKINNDQSINGKLKVIFLENYSVSLAEKVIPCADVSEQISTASKEASGTGNMKFMMNGAITVATLDGANVEMKDSVGEDNIVIFGLKANEVISYNKYGGYSAFDIYNNDMRVKRILDQLVDGSLGVSSGEFKNIHESLLMFNDEYFVLKDFDAYVKAQEKIDTLYRDPAKWNEMCIMNIAHSGIFSSDNTIREYSKDIWGTRELKSVPVID</sequence>
<evidence type="ECO:0000256" key="9">
    <source>
        <dbReference type="RuleBase" id="RU000587"/>
    </source>
</evidence>
<dbReference type="InterPro" id="IPR000811">
    <property type="entry name" value="Glyco_trans_35"/>
</dbReference>
<evidence type="ECO:0000256" key="3">
    <source>
        <dbReference type="ARBA" id="ARBA00006047"/>
    </source>
</evidence>
<keyword evidence="4 9" id="KW-0328">Glycosyltransferase</keyword>
<keyword evidence="6 9" id="KW-0663">Pyridoxal phosphate</keyword>
<dbReference type="SUPFAM" id="SSF53756">
    <property type="entry name" value="UDP-Glycosyltransferase/glycogen phosphorylase"/>
    <property type="match status" value="1"/>
</dbReference>
<keyword evidence="5 9" id="KW-0808">Transferase</keyword>
<evidence type="ECO:0000256" key="7">
    <source>
        <dbReference type="ARBA" id="ARBA00023277"/>
    </source>
</evidence>